<dbReference type="AlphaFoldDB" id="A0A2S1LEE8"/>
<dbReference type="Proteomes" id="UP000244527">
    <property type="component" value="Chromosome"/>
</dbReference>
<sequence>MVFLSSIPKKRDRIWKREKLNILQEKLKVKPQIKVAKESKIRKSQCCKTGNLHTILLFDQRGPPVWYLGSSHKLPVCKN</sequence>
<organism evidence="1 2">
    <name type="scientific">Flavobacterium faecale</name>
    <dbReference type="NCBI Taxonomy" id="1355330"/>
    <lineage>
        <taxon>Bacteria</taxon>
        <taxon>Pseudomonadati</taxon>
        <taxon>Bacteroidota</taxon>
        <taxon>Flavobacteriia</taxon>
        <taxon>Flavobacteriales</taxon>
        <taxon>Flavobacteriaceae</taxon>
        <taxon>Flavobacterium</taxon>
    </lineage>
</organism>
<reference evidence="1 2" key="1">
    <citation type="submission" date="2017-04" db="EMBL/GenBank/DDBJ databases">
        <title>Compelte genome sequence of WV33.</title>
        <authorList>
            <person name="Lee P.C."/>
        </authorList>
    </citation>
    <scope>NUCLEOTIDE SEQUENCE [LARGE SCALE GENOMIC DNA]</scope>
    <source>
        <strain evidence="1 2">WV33</strain>
    </source>
</reference>
<dbReference type="EMBL" id="CP020918">
    <property type="protein sequence ID" value="AWG22140.1"/>
    <property type="molecule type" value="Genomic_DNA"/>
</dbReference>
<accession>A0A2S1LEE8</accession>
<gene>
    <name evidence="1" type="ORF">FFWV33_11770</name>
</gene>
<evidence type="ECO:0000313" key="2">
    <source>
        <dbReference type="Proteomes" id="UP000244527"/>
    </source>
</evidence>
<evidence type="ECO:0000313" key="1">
    <source>
        <dbReference type="EMBL" id="AWG22140.1"/>
    </source>
</evidence>
<keyword evidence="2" id="KW-1185">Reference proteome</keyword>
<dbReference type="KEGG" id="ffa:FFWV33_11770"/>
<proteinExistence type="predicted"/>
<name>A0A2S1LEE8_9FLAO</name>
<protein>
    <submittedName>
        <fullName evidence="1">Uncharacterized protein</fullName>
    </submittedName>
</protein>